<dbReference type="SUPFAM" id="SSF55486">
    <property type="entry name" value="Metalloproteases ('zincins'), catalytic domain"/>
    <property type="match status" value="1"/>
</dbReference>
<protein>
    <submittedName>
        <fullName evidence="5">Immune inhibitor A</fullName>
    </submittedName>
</protein>
<evidence type="ECO:0000313" key="5">
    <source>
        <dbReference type="EMBL" id="GAA1218691.1"/>
    </source>
</evidence>
<evidence type="ECO:0000259" key="4">
    <source>
        <dbReference type="Pfam" id="PF20774"/>
    </source>
</evidence>
<proteinExistence type="predicted"/>
<evidence type="ECO:0000256" key="2">
    <source>
        <dbReference type="SAM" id="SignalP"/>
    </source>
</evidence>
<dbReference type="Gene3D" id="2.60.120.260">
    <property type="entry name" value="Galactose-binding domain-like"/>
    <property type="match status" value="1"/>
</dbReference>
<dbReference type="InterPro" id="IPR008757">
    <property type="entry name" value="Peptidase_M6-like_domain"/>
</dbReference>
<evidence type="ECO:0000313" key="6">
    <source>
        <dbReference type="Proteomes" id="UP001500037"/>
    </source>
</evidence>
<dbReference type="PIRSF" id="PIRSF007519">
    <property type="entry name" value="Protease_InhA"/>
    <property type="match status" value="1"/>
</dbReference>
<evidence type="ECO:0000259" key="3">
    <source>
        <dbReference type="Pfam" id="PF05547"/>
    </source>
</evidence>
<dbReference type="EMBL" id="BAAALF010000005">
    <property type="protein sequence ID" value="GAA1218691.1"/>
    <property type="molecule type" value="Genomic_DNA"/>
</dbReference>
<dbReference type="Pfam" id="PF20773">
    <property type="entry name" value="InhA-like_MAM"/>
    <property type="match status" value="1"/>
</dbReference>
<dbReference type="RefSeq" id="WP_344438679.1">
    <property type="nucleotide sequence ID" value="NZ_BAAALF010000005.1"/>
</dbReference>
<name>A0ABN1VR66_9ACTN</name>
<dbReference type="InterPro" id="IPR048665">
    <property type="entry name" value="InhA-like_VEG"/>
</dbReference>
<dbReference type="Pfam" id="PF20774">
    <property type="entry name" value="InhA-like_VEG"/>
    <property type="match status" value="1"/>
</dbReference>
<feature type="signal peptide" evidence="2">
    <location>
        <begin position="1"/>
        <end position="29"/>
    </location>
</feature>
<dbReference type="NCBIfam" id="TIGR03296">
    <property type="entry name" value="M6dom_TIGR03296"/>
    <property type="match status" value="1"/>
</dbReference>
<dbReference type="PANTHER" id="PTHR41775:SF1">
    <property type="entry name" value="PEPTIDASE M6-LIKE DOMAIN-CONTAINING PROTEIN"/>
    <property type="match status" value="1"/>
</dbReference>
<accession>A0ABN1VR66</accession>
<sequence>MRRLRAALAAALTTTAIAATLLGGPVAQAAVPNAPSIAVNDGSDAGGTDAAGNATGTGTEGPAQPLAPQERERQSLRTQALAQLNQGAVARTPDGRAPARVKVGNDYVQLAQQRTDKVFVILAQFGDQVDNSTLYNGQPRYGGTPGPQHNQIPRPGADDTHTLWEGNFSRDYYQKMFFDPTPGADSVRNYYRTQSSGRYDMQGTVSDWVTVPYNEARYGSNKGPQGSGAWTQAQEFIRDAVKAWYDGEIAKGRSAADIKAQLAQYDVYDRYDHNKDGNFDQPDGYLDNVIVVHAGVDETWGGGAQGSDALWAHRSWDFPDPSGQVGPVGDKIGGAPVGDSGYYVYDYVQGGENSGVGLFSHEYGHNLGLPDLYSTSPNGGDNSVNFWSLMSSASYLGKGRNTTGEYPGDLDAWSKLQFGWLNYDEAQAATTSTHALGVSSYNTDQAQAVLVHLPPGHTSTDLTDPFEGKAQWWSDTGDNLDNALAREVDLTGRSGPAALDAAAWYDIEQDYDYFAVEASTDGGKTWTALHGTVNGQPIPNSTANTPALTGTSGAWTQLHIPLDAYLGQKVQLRFHVTSDSNTHGKGVTVDGVRITAGADTLLNDGAEQGNQGWTATGFSVVQGRTAVKEHPRAYLVENRRYEGYGAFLKTGPYNFGYSGVAGKTNVVDFYPYQEGVLVWLWDTDYSDNNVVDHPGGGLILPIDAHPTPIRYADGTVINARAQTFDATFSLKPTTAFTLHKAGVPVRIGSEPAVPVFNDHTGVYTNPATPQLSVTVPDTNTKIQVVRESQNGKLTTVKVSAAS</sequence>
<feature type="region of interest" description="Disordered" evidence="1">
    <location>
        <begin position="40"/>
        <end position="75"/>
    </location>
</feature>
<keyword evidence="6" id="KW-1185">Reference proteome</keyword>
<dbReference type="Pfam" id="PF05547">
    <property type="entry name" value="Peptidase_M6"/>
    <property type="match status" value="1"/>
</dbReference>
<feature type="chain" id="PRO_5046533295" evidence="2">
    <location>
        <begin position="30"/>
        <end position="802"/>
    </location>
</feature>
<dbReference type="Proteomes" id="UP001500037">
    <property type="component" value="Unassembled WGS sequence"/>
</dbReference>
<feature type="compositionally biased region" description="Low complexity" evidence="1">
    <location>
        <begin position="41"/>
        <end position="61"/>
    </location>
</feature>
<organism evidence="5 6">
    <name type="scientific">Kitasatospora nipponensis</name>
    <dbReference type="NCBI Taxonomy" id="258049"/>
    <lineage>
        <taxon>Bacteria</taxon>
        <taxon>Bacillati</taxon>
        <taxon>Actinomycetota</taxon>
        <taxon>Actinomycetes</taxon>
        <taxon>Kitasatosporales</taxon>
        <taxon>Streptomycetaceae</taxon>
        <taxon>Kitasatospora</taxon>
    </lineage>
</organism>
<reference evidence="5 6" key="1">
    <citation type="journal article" date="2019" name="Int. J. Syst. Evol. Microbiol.">
        <title>The Global Catalogue of Microorganisms (GCM) 10K type strain sequencing project: providing services to taxonomists for standard genome sequencing and annotation.</title>
        <authorList>
            <consortium name="The Broad Institute Genomics Platform"/>
            <consortium name="The Broad Institute Genome Sequencing Center for Infectious Disease"/>
            <person name="Wu L."/>
            <person name="Ma J."/>
        </authorList>
    </citation>
    <scope>NUCLEOTIDE SEQUENCE [LARGE SCALE GENOMIC DNA]</scope>
    <source>
        <strain evidence="5 6">JCM 13004</strain>
    </source>
</reference>
<feature type="domain" description="Peptidase M6-like" evidence="3">
    <location>
        <begin position="106"/>
        <end position="420"/>
    </location>
</feature>
<keyword evidence="2" id="KW-0732">Signal</keyword>
<feature type="domain" description="Immune inhibitor A-like metallopeptidase VEG" evidence="4">
    <location>
        <begin position="628"/>
        <end position="794"/>
    </location>
</feature>
<comment type="caution">
    <text evidence="5">The sequence shown here is derived from an EMBL/GenBank/DDBJ whole genome shotgun (WGS) entry which is preliminary data.</text>
</comment>
<dbReference type="InterPro" id="IPR012300">
    <property type="entry name" value="Pept_M6_InhA"/>
</dbReference>
<dbReference type="PANTHER" id="PTHR41775">
    <property type="entry name" value="SECRETED PROTEIN-RELATED"/>
    <property type="match status" value="1"/>
</dbReference>
<gene>
    <name evidence="5" type="ORF">GCM10009665_05800</name>
</gene>
<evidence type="ECO:0000256" key="1">
    <source>
        <dbReference type="SAM" id="MobiDB-lite"/>
    </source>
</evidence>